<keyword evidence="3 6" id="KW-0560">Oxidoreductase</keyword>
<evidence type="ECO:0000256" key="7">
    <source>
        <dbReference type="SAM" id="MobiDB-lite"/>
    </source>
</evidence>
<dbReference type="InterPro" id="IPR000788">
    <property type="entry name" value="RNR_lg_C"/>
</dbReference>
<proteinExistence type="inferred from homology"/>
<keyword evidence="4 6" id="KW-0215">Deoxyribonucleotide synthesis</keyword>
<dbReference type="EMBL" id="JBHTIH010000002">
    <property type="protein sequence ID" value="MFD0737880.1"/>
    <property type="molecule type" value="Genomic_DNA"/>
</dbReference>
<comment type="cofactor">
    <cofactor evidence="1">
        <name>adenosylcob(III)alamin</name>
        <dbReference type="ChEBI" id="CHEBI:18408"/>
    </cofactor>
</comment>
<evidence type="ECO:0000256" key="2">
    <source>
        <dbReference type="ARBA" id="ARBA00022628"/>
    </source>
</evidence>
<evidence type="ECO:0000256" key="5">
    <source>
        <dbReference type="ARBA" id="ARBA00023285"/>
    </source>
</evidence>
<dbReference type="PANTHER" id="PTHR43371">
    <property type="entry name" value="VITAMIN B12-DEPENDENT RIBONUCLEOTIDE REDUCTASE"/>
    <property type="match status" value="1"/>
</dbReference>
<evidence type="ECO:0000259" key="9">
    <source>
        <dbReference type="Pfam" id="PF02867"/>
    </source>
</evidence>
<feature type="region of interest" description="Disordered" evidence="7">
    <location>
        <begin position="245"/>
        <end position="265"/>
    </location>
</feature>
<accession>A0ABW2YHE7</accession>
<comment type="similarity">
    <text evidence="6">Belongs to the ribonucleoside diphosphate reductase large chain family.</text>
</comment>
<feature type="domain" description="Ribonucleotide reductase large subunit N-terminal" evidence="8">
    <location>
        <begin position="22"/>
        <end position="82"/>
    </location>
</feature>
<evidence type="ECO:0000259" key="8">
    <source>
        <dbReference type="Pfam" id="PF00317"/>
    </source>
</evidence>
<evidence type="ECO:0000256" key="4">
    <source>
        <dbReference type="ARBA" id="ARBA00023116"/>
    </source>
</evidence>
<dbReference type="InterPro" id="IPR050862">
    <property type="entry name" value="RdRp_reductase_class-2"/>
</dbReference>
<comment type="function">
    <text evidence="6">Provides the precursors necessary for DNA synthesis. Catalyzes the biosynthesis of deoxyribonucleotides from the corresponding ribonucleotides.</text>
</comment>
<gene>
    <name evidence="10" type="ORF">ACFQZQ_01065</name>
</gene>
<dbReference type="Pfam" id="PF02867">
    <property type="entry name" value="Ribonuc_red_lgC"/>
    <property type="match status" value="1"/>
</dbReference>
<evidence type="ECO:0000256" key="6">
    <source>
        <dbReference type="RuleBase" id="RU003410"/>
    </source>
</evidence>
<feature type="domain" description="Ribonucleotide reductase large subunit C-terminal" evidence="9">
    <location>
        <begin position="92"/>
        <end position="196"/>
    </location>
</feature>
<dbReference type="Gene3D" id="3.20.70.20">
    <property type="match status" value="1"/>
</dbReference>
<evidence type="ECO:0000313" key="10">
    <source>
        <dbReference type="EMBL" id="MFD0737880.1"/>
    </source>
</evidence>
<organism evidence="10 11">
    <name type="scientific">Lysobacter koreensis</name>
    <dbReference type="NCBI Taxonomy" id="266122"/>
    <lineage>
        <taxon>Bacteria</taxon>
        <taxon>Pseudomonadati</taxon>
        <taxon>Pseudomonadota</taxon>
        <taxon>Gammaproteobacteria</taxon>
        <taxon>Lysobacterales</taxon>
        <taxon>Lysobacteraceae</taxon>
        <taxon>Lysobacter</taxon>
    </lineage>
</organism>
<dbReference type="PANTHER" id="PTHR43371:SF1">
    <property type="entry name" value="RIBONUCLEOSIDE-DIPHOSPHATE REDUCTASE"/>
    <property type="match status" value="1"/>
</dbReference>
<keyword evidence="5" id="KW-0170">Cobalt</keyword>
<evidence type="ECO:0000256" key="3">
    <source>
        <dbReference type="ARBA" id="ARBA00023002"/>
    </source>
</evidence>
<comment type="caution">
    <text evidence="10">The sequence shown here is derived from an EMBL/GenBank/DDBJ whole genome shotgun (WGS) entry which is preliminary data.</text>
</comment>
<dbReference type="EC" id="1.17.4.1" evidence="6"/>
<evidence type="ECO:0000313" key="11">
    <source>
        <dbReference type="Proteomes" id="UP001597090"/>
    </source>
</evidence>
<dbReference type="SUPFAM" id="SSF51998">
    <property type="entry name" value="PFL-like glycyl radical enzymes"/>
    <property type="match status" value="2"/>
</dbReference>
<protein>
    <recommendedName>
        <fullName evidence="6">Ribonucleoside-diphosphate reductase</fullName>
        <ecNumber evidence="6">1.17.4.1</ecNumber>
    </recommendedName>
</protein>
<sequence length="331" mass="35656">MVSTTRFTDPAAVDAWDRWFRWRNGDGLRDRTIDATWWRVADALAGVEGGQARTWAQRYVDAFSRWQLLPDERLLRMAGTDSRLHPFDSPGATLNVAAFVLAPLTQRARFDGERFAGIAALAVRLLDDALVAMHGAAATFADLRIGLIGLGDALHLLGLAYEDTGAAEQARAVAKALATGTLQGTAELAAERGPIDDSPRYRVALWRDRGLAPAVIEDALCRGIRHRKLTAIALQPRLALLSNNASDALDPAPPRRGEAVSKPGARSAVDAEARLRAQLGIRAAIQPWIDAPIDYPLALSGEPDPQTIASTSRLAGAYGLSEPTFRCTQGP</sequence>
<dbReference type="RefSeq" id="WP_386810837.1">
    <property type="nucleotide sequence ID" value="NZ_JBHTIH010000002.1"/>
</dbReference>
<dbReference type="InterPro" id="IPR013509">
    <property type="entry name" value="RNR_lsu_N"/>
</dbReference>
<keyword evidence="2" id="KW-0846">Cobalamin</keyword>
<dbReference type="Pfam" id="PF00317">
    <property type="entry name" value="Ribonuc_red_lgN"/>
    <property type="match status" value="1"/>
</dbReference>
<comment type="catalytic activity">
    <reaction evidence="6">
        <text>a 2'-deoxyribonucleoside 5'-diphosphate + [thioredoxin]-disulfide + H2O = a ribonucleoside 5'-diphosphate + [thioredoxin]-dithiol</text>
        <dbReference type="Rhea" id="RHEA:23252"/>
        <dbReference type="Rhea" id="RHEA-COMP:10698"/>
        <dbReference type="Rhea" id="RHEA-COMP:10700"/>
        <dbReference type="ChEBI" id="CHEBI:15377"/>
        <dbReference type="ChEBI" id="CHEBI:29950"/>
        <dbReference type="ChEBI" id="CHEBI:50058"/>
        <dbReference type="ChEBI" id="CHEBI:57930"/>
        <dbReference type="ChEBI" id="CHEBI:73316"/>
        <dbReference type="EC" id="1.17.4.1"/>
    </reaction>
</comment>
<evidence type="ECO:0000256" key="1">
    <source>
        <dbReference type="ARBA" id="ARBA00001922"/>
    </source>
</evidence>
<name>A0ABW2YHE7_9GAMM</name>
<reference evidence="11" key="1">
    <citation type="journal article" date="2019" name="Int. J. Syst. Evol. Microbiol.">
        <title>The Global Catalogue of Microorganisms (GCM) 10K type strain sequencing project: providing services to taxonomists for standard genome sequencing and annotation.</title>
        <authorList>
            <consortium name="The Broad Institute Genomics Platform"/>
            <consortium name="The Broad Institute Genome Sequencing Center for Infectious Disease"/>
            <person name="Wu L."/>
            <person name="Ma J."/>
        </authorList>
    </citation>
    <scope>NUCLEOTIDE SEQUENCE [LARGE SCALE GENOMIC DNA]</scope>
    <source>
        <strain evidence="11">CCUG 55491</strain>
    </source>
</reference>
<keyword evidence="11" id="KW-1185">Reference proteome</keyword>
<dbReference type="Proteomes" id="UP001597090">
    <property type="component" value="Unassembled WGS sequence"/>
</dbReference>